<reference evidence="2" key="1">
    <citation type="journal article" date="2023" name="Science">
        <title>Genome structures resolve the early diversification of teleost fishes.</title>
        <authorList>
            <person name="Parey E."/>
            <person name="Louis A."/>
            <person name="Montfort J."/>
            <person name="Bouchez O."/>
            <person name="Roques C."/>
            <person name="Iampietro C."/>
            <person name="Lluch J."/>
            <person name="Castinel A."/>
            <person name="Donnadieu C."/>
            <person name="Desvignes T."/>
            <person name="Floi Bucao C."/>
            <person name="Jouanno E."/>
            <person name="Wen M."/>
            <person name="Mejri S."/>
            <person name="Dirks R."/>
            <person name="Jansen H."/>
            <person name="Henkel C."/>
            <person name="Chen W.J."/>
            <person name="Zahm M."/>
            <person name="Cabau C."/>
            <person name="Klopp C."/>
            <person name="Thompson A.W."/>
            <person name="Robinson-Rechavi M."/>
            <person name="Braasch I."/>
            <person name="Lecointre G."/>
            <person name="Bobe J."/>
            <person name="Postlethwait J.H."/>
            <person name="Berthelot C."/>
            <person name="Roest Crollius H."/>
            <person name="Guiguen Y."/>
        </authorList>
    </citation>
    <scope>NUCLEOTIDE SEQUENCE</scope>
    <source>
        <strain evidence="2">WJC10195</strain>
    </source>
</reference>
<evidence type="ECO:0000313" key="2">
    <source>
        <dbReference type="EMBL" id="KAJ8347076.1"/>
    </source>
</evidence>
<gene>
    <name evidence="2" type="ORF">SKAU_G00284770</name>
</gene>
<evidence type="ECO:0000256" key="1">
    <source>
        <dbReference type="SAM" id="MobiDB-lite"/>
    </source>
</evidence>
<sequence>MRPTVLVLTARPPLDRFGTSAERFDVSQPESKSLKRDDEDQTSGSAAATESSENTLDAAPLWMTGAKPPHFLSPILHSPSPRRQTLNPYRQRLDTKLY</sequence>
<accession>A0A9Q1EXU1</accession>
<name>A0A9Q1EXU1_SYNKA</name>
<dbReference type="EMBL" id="JAINUF010000011">
    <property type="protein sequence ID" value="KAJ8347076.1"/>
    <property type="molecule type" value="Genomic_DNA"/>
</dbReference>
<proteinExistence type="predicted"/>
<feature type="compositionally biased region" description="Low complexity" evidence="1">
    <location>
        <begin position="42"/>
        <end position="53"/>
    </location>
</feature>
<dbReference type="Proteomes" id="UP001152622">
    <property type="component" value="Chromosome 11"/>
</dbReference>
<organism evidence="2 3">
    <name type="scientific">Synaphobranchus kaupii</name>
    <name type="common">Kaup's arrowtooth eel</name>
    <dbReference type="NCBI Taxonomy" id="118154"/>
    <lineage>
        <taxon>Eukaryota</taxon>
        <taxon>Metazoa</taxon>
        <taxon>Chordata</taxon>
        <taxon>Craniata</taxon>
        <taxon>Vertebrata</taxon>
        <taxon>Euteleostomi</taxon>
        <taxon>Actinopterygii</taxon>
        <taxon>Neopterygii</taxon>
        <taxon>Teleostei</taxon>
        <taxon>Anguilliformes</taxon>
        <taxon>Synaphobranchidae</taxon>
        <taxon>Synaphobranchus</taxon>
    </lineage>
</organism>
<comment type="caution">
    <text evidence="2">The sequence shown here is derived from an EMBL/GenBank/DDBJ whole genome shotgun (WGS) entry which is preliminary data.</text>
</comment>
<dbReference type="AlphaFoldDB" id="A0A9Q1EXU1"/>
<evidence type="ECO:0000313" key="3">
    <source>
        <dbReference type="Proteomes" id="UP001152622"/>
    </source>
</evidence>
<keyword evidence="3" id="KW-1185">Reference proteome</keyword>
<protein>
    <submittedName>
        <fullName evidence="2">Uncharacterized protein</fullName>
    </submittedName>
</protein>
<feature type="region of interest" description="Disordered" evidence="1">
    <location>
        <begin position="18"/>
        <end position="98"/>
    </location>
</feature>